<sequence>METRVHRRKHPKRLIVGVRVRGQLCYFASEMIASFARLLAVVAVVLFHDGRASEGRGRRRDARAKPILAKKLSIVIAGSWKWSRWPCRRPA</sequence>
<evidence type="ECO:0000313" key="1">
    <source>
        <dbReference type="EMBL" id="KAF7266989.1"/>
    </source>
</evidence>
<protein>
    <submittedName>
        <fullName evidence="1">Uncharacterized protein</fullName>
    </submittedName>
</protein>
<organism evidence="1 2">
    <name type="scientific">Rhynchophorus ferrugineus</name>
    <name type="common">Red palm weevil</name>
    <name type="synonym">Curculio ferrugineus</name>
    <dbReference type="NCBI Taxonomy" id="354439"/>
    <lineage>
        <taxon>Eukaryota</taxon>
        <taxon>Metazoa</taxon>
        <taxon>Ecdysozoa</taxon>
        <taxon>Arthropoda</taxon>
        <taxon>Hexapoda</taxon>
        <taxon>Insecta</taxon>
        <taxon>Pterygota</taxon>
        <taxon>Neoptera</taxon>
        <taxon>Endopterygota</taxon>
        <taxon>Coleoptera</taxon>
        <taxon>Polyphaga</taxon>
        <taxon>Cucujiformia</taxon>
        <taxon>Curculionidae</taxon>
        <taxon>Dryophthorinae</taxon>
        <taxon>Rhynchophorus</taxon>
    </lineage>
</organism>
<name>A0A834HTT7_RHYFE</name>
<dbReference type="Proteomes" id="UP000625711">
    <property type="component" value="Unassembled WGS sequence"/>
</dbReference>
<reference evidence="1" key="1">
    <citation type="submission" date="2020-08" db="EMBL/GenBank/DDBJ databases">
        <title>Genome sequencing and assembly of the red palm weevil Rhynchophorus ferrugineus.</title>
        <authorList>
            <person name="Dias G.B."/>
            <person name="Bergman C.M."/>
            <person name="Manee M."/>
        </authorList>
    </citation>
    <scope>NUCLEOTIDE SEQUENCE</scope>
    <source>
        <strain evidence="1">AA-2017</strain>
        <tissue evidence="1">Whole larva</tissue>
    </source>
</reference>
<dbReference type="AlphaFoldDB" id="A0A834HTT7"/>
<comment type="caution">
    <text evidence="1">The sequence shown here is derived from an EMBL/GenBank/DDBJ whole genome shotgun (WGS) entry which is preliminary data.</text>
</comment>
<gene>
    <name evidence="1" type="ORF">GWI33_019733</name>
</gene>
<accession>A0A834HTT7</accession>
<evidence type="ECO:0000313" key="2">
    <source>
        <dbReference type="Proteomes" id="UP000625711"/>
    </source>
</evidence>
<proteinExistence type="predicted"/>
<dbReference type="EMBL" id="JAACXV010014477">
    <property type="protein sequence ID" value="KAF7266989.1"/>
    <property type="molecule type" value="Genomic_DNA"/>
</dbReference>
<keyword evidence="2" id="KW-1185">Reference proteome</keyword>